<feature type="domain" description="DUF305" evidence="3">
    <location>
        <begin position="92"/>
        <end position="153"/>
    </location>
</feature>
<feature type="compositionally biased region" description="Polar residues" evidence="1">
    <location>
        <begin position="168"/>
        <end position="178"/>
    </location>
</feature>
<keyword evidence="5" id="KW-1185">Reference proteome</keyword>
<name>A0A5C4NJ81_9RHOB</name>
<keyword evidence="2" id="KW-0472">Membrane</keyword>
<keyword evidence="2" id="KW-1133">Transmembrane helix</keyword>
<feature type="region of interest" description="Disordered" evidence="1">
    <location>
        <begin position="150"/>
        <end position="178"/>
    </location>
</feature>
<dbReference type="Proteomes" id="UP000305709">
    <property type="component" value="Unassembled WGS sequence"/>
</dbReference>
<evidence type="ECO:0000313" key="4">
    <source>
        <dbReference type="EMBL" id="TNC74841.1"/>
    </source>
</evidence>
<comment type="caution">
    <text evidence="4">The sequence shown here is derived from an EMBL/GenBank/DDBJ whole genome shotgun (WGS) entry which is preliminary data.</text>
</comment>
<dbReference type="OrthoDB" id="517560at2"/>
<keyword evidence="2" id="KW-0812">Transmembrane</keyword>
<sequence>MSYLRFGLMILASTLVMYVLMYLNTYRWDHIAWSQTRGWMALVMGGAMAVIMMAFMWGMYERKGVNFAILVGGVAVAAVSLWFVRSQATVDDVAYMKAMIPHHSIAILTSERAHIRDPRVRSLADEIIEAQVREIAEMRDLIAALEADPVPEDAPDLPSYRDLGLEGPSTSPAAATGG</sequence>
<dbReference type="InterPro" id="IPR012347">
    <property type="entry name" value="Ferritin-like"/>
</dbReference>
<proteinExistence type="predicted"/>
<gene>
    <name evidence="4" type="ORF">FHG71_01545</name>
</gene>
<reference evidence="4 5" key="1">
    <citation type="submission" date="2019-06" db="EMBL/GenBank/DDBJ databases">
        <authorList>
            <person name="Jiang L."/>
        </authorList>
    </citation>
    <scope>NUCLEOTIDE SEQUENCE [LARGE SCALE GENOMIC DNA]</scope>
    <source>
        <strain evidence="4 5">YIM 48858</strain>
    </source>
</reference>
<evidence type="ECO:0000313" key="5">
    <source>
        <dbReference type="Proteomes" id="UP000305709"/>
    </source>
</evidence>
<feature type="transmembrane region" description="Helical" evidence="2">
    <location>
        <begin position="65"/>
        <end position="84"/>
    </location>
</feature>
<dbReference type="Pfam" id="PF03713">
    <property type="entry name" value="DUF305"/>
    <property type="match status" value="1"/>
</dbReference>
<evidence type="ECO:0000259" key="3">
    <source>
        <dbReference type="Pfam" id="PF03713"/>
    </source>
</evidence>
<dbReference type="InterPro" id="IPR005183">
    <property type="entry name" value="DUF305_CopM-like"/>
</dbReference>
<accession>A0A5C4NJ81</accession>
<dbReference type="Gene3D" id="1.20.1260.10">
    <property type="match status" value="1"/>
</dbReference>
<feature type="transmembrane region" description="Helical" evidence="2">
    <location>
        <begin position="38"/>
        <end position="59"/>
    </location>
</feature>
<dbReference type="EMBL" id="VDFV01000001">
    <property type="protein sequence ID" value="TNC74841.1"/>
    <property type="molecule type" value="Genomic_DNA"/>
</dbReference>
<protein>
    <submittedName>
        <fullName evidence="4">DUF305 domain-containing protein</fullName>
    </submittedName>
</protein>
<evidence type="ECO:0000256" key="2">
    <source>
        <dbReference type="SAM" id="Phobius"/>
    </source>
</evidence>
<feature type="transmembrane region" description="Helical" evidence="2">
    <location>
        <begin position="6"/>
        <end position="26"/>
    </location>
</feature>
<dbReference type="AlphaFoldDB" id="A0A5C4NJ81"/>
<evidence type="ECO:0000256" key="1">
    <source>
        <dbReference type="SAM" id="MobiDB-lite"/>
    </source>
</evidence>
<organism evidence="4 5">
    <name type="scientific">Rubellimicrobium roseum</name>
    <dbReference type="NCBI Taxonomy" id="687525"/>
    <lineage>
        <taxon>Bacteria</taxon>
        <taxon>Pseudomonadati</taxon>
        <taxon>Pseudomonadota</taxon>
        <taxon>Alphaproteobacteria</taxon>
        <taxon>Rhodobacterales</taxon>
        <taxon>Roseobacteraceae</taxon>
        <taxon>Rubellimicrobium</taxon>
    </lineage>
</organism>
<dbReference type="RefSeq" id="WP_139079835.1">
    <property type="nucleotide sequence ID" value="NZ_VDFV01000001.1"/>
</dbReference>